<dbReference type="EMBL" id="CP111020">
    <property type="protein sequence ID" value="WAR13840.1"/>
    <property type="molecule type" value="Genomic_DNA"/>
</dbReference>
<keyword evidence="3" id="KW-1185">Reference proteome</keyword>
<protein>
    <submittedName>
        <fullName evidence="2">Uncharacterized protein</fullName>
    </submittedName>
</protein>
<dbReference type="Gene3D" id="3.40.50.1010">
    <property type="entry name" value="5'-nuclease"/>
    <property type="match status" value="1"/>
</dbReference>
<name>A0ABY7EX14_MYAAR</name>
<dbReference type="PANTHER" id="PTHR15665:SF1">
    <property type="entry name" value="PROTEIN ASTEROID HOMOLOG 1"/>
    <property type="match status" value="1"/>
</dbReference>
<dbReference type="InterPro" id="IPR026832">
    <property type="entry name" value="Asteroid"/>
</dbReference>
<proteinExistence type="inferred from homology"/>
<evidence type="ECO:0000313" key="3">
    <source>
        <dbReference type="Proteomes" id="UP001164746"/>
    </source>
</evidence>
<gene>
    <name evidence="2" type="ORF">MAR_003945</name>
</gene>
<dbReference type="SUPFAM" id="SSF88723">
    <property type="entry name" value="PIN domain-like"/>
    <property type="match status" value="1"/>
</dbReference>
<dbReference type="PANTHER" id="PTHR15665">
    <property type="entry name" value="ASTEROID PROTEIN"/>
    <property type="match status" value="1"/>
</dbReference>
<sequence>MGVRGLMSTCLEDVDACSDTYDLVQVAQQRKGLELIVDFNSFKHHILSKFWKGLSKNRGNDYLRILGGEYASLDEYVSELVKDLISLDIHLVFYIDAEKGSSNEGLEQKLDTWKERHGNDIKKMSQILDVLWWETEISKLSCDTNINPLLLDDQLMATLRSCGCEINQSPAGEADLLIIRAFRDRPKAFAILSNDSDFCVFMDNRLIPDPGIHTFKGSRLIPDELFDIGNDLQLAEPIKLPAKPRRLKVKVISTEKLENHTLLVEMSIVAGNDYTRPYMQKYIRHHTYVNDERKYKIDIKGRPCIQNFAVWIKEYRKADTHPYLAFRSRRHPGFRQAVIYSRNFYNLKGEPDKCPQKGDFSQVIEEKIRSGSGQYPSNIMSMYNNFYWYRMLLEDNRRGAPCAELSLTPLRAHLYRIVLPKEERLVNEHGRRPFNNLAIAWVETKDNVPAPPLDEIEPDKISDNLNTFHKIWSHQEKGTHVPTYTSTGATVNWFERYELKKGFICYILRYFLLLNWRQNLQVIKDEFLALFAMMMGRWDEKKYQAIVIRPTVRCVTIGNWMQDVYRHGYNMFGSVLHIRHEFPLPSELFSGSVWTAMYMACQDDTFQKAAREVSPQVLNQIRVEMNAVIRENRDMIRDIVQNVFPFDDELL</sequence>
<comment type="similarity">
    <text evidence="1">Belongs to the asteroid family.</text>
</comment>
<organism evidence="2 3">
    <name type="scientific">Mya arenaria</name>
    <name type="common">Soft-shell clam</name>
    <dbReference type="NCBI Taxonomy" id="6604"/>
    <lineage>
        <taxon>Eukaryota</taxon>
        <taxon>Metazoa</taxon>
        <taxon>Spiralia</taxon>
        <taxon>Lophotrochozoa</taxon>
        <taxon>Mollusca</taxon>
        <taxon>Bivalvia</taxon>
        <taxon>Autobranchia</taxon>
        <taxon>Heteroconchia</taxon>
        <taxon>Euheterodonta</taxon>
        <taxon>Imparidentia</taxon>
        <taxon>Neoheterodontei</taxon>
        <taxon>Myida</taxon>
        <taxon>Myoidea</taxon>
        <taxon>Myidae</taxon>
        <taxon>Mya</taxon>
    </lineage>
</organism>
<evidence type="ECO:0000256" key="1">
    <source>
        <dbReference type="ARBA" id="ARBA00007398"/>
    </source>
</evidence>
<dbReference type="InterPro" id="IPR029060">
    <property type="entry name" value="PIN-like_dom_sf"/>
</dbReference>
<dbReference type="Proteomes" id="UP001164746">
    <property type="component" value="Chromosome 9"/>
</dbReference>
<evidence type="ECO:0000313" key="2">
    <source>
        <dbReference type="EMBL" id="WAR13840.1"/>
    </source>
</evidence>
<reference evidence="2" key="1">
    <citation type="submission" date="2022-11" db="EMBL/GenBank/DDBJ databases">
        <title>Centuries of genome instability and evolution in soft-shell clam transmissible cancer (bioRxiv).</title>
        <authorList>
            <person name="Hart S.F.M."/>
            <person name="Yonemitsu M.A."/>
            <person name="Giersch R.M."/>
            <person name="Beal B.F."/>
            <person name="Arriagada G."/>
            <person name="Davis B.W."/>
            <person name="Ostrander E.A."/>
            <person name="Goff S.P."/>
            <person name="Metzger M.J."/>
        </authorList>
    </citation>
    <scope>NUCLEOTIDE SEQUENCE</scope>
    <source>
        <strain evidence="2">MELC-2E11</strain>
        <tissue evidence="2">Siphon/mantle</tissue>
    </source>
</reference>
<accession>A0ABY7EX14</accession>